<dbReference type="SUPFAM" id="SSF51735">
    <property type="entry name" value="NAD(P)-binding Rossmann-fold domains"/>
    <property type="match status" value="1"/>
</dbReference>
<dbReference type="Gene3D" id="3.40.50.720">
    <property type="entry name" value="NAD(P)-binding Rossmann-like Domain"/>
    <property type="match status" value="1"/>
</dbReference>
<dbReference type="GO" id="GO:0004029">
    <property type="term" value="F:aldehyde dehydrogenase (NAD+) activity"/>
    <property type="evidence" value="ECO:0007669"/>
    <property type="project" value="TreeGrafter"/>
</dbReference>
<gene>
    <name evidence="2" type="ORF">CAPTEDRAFT_210227</name>
</gene>
<dbReference type="PANTHER" id="PTHR48079">
    <property type="entry name" value="PROTEIN YEEZ"/>
    <property type="match status" value="1"/>
</dbReference>
<dbReference type="STRING" id="283909.R7UDI6"/>
<dbReference type="InterPro" id="IPR051783">
    <property type="entry name" value="NAD(P)-dependent_oxidoreduct"/>
</dbReference>
<dbReference type="EnsemblMetazoa" id="CapteT210227">
    <property type="protein sequence ID" value="CapteP210227"/>
    <property type="gene ID" value="CapteG210227"/>
</dbReference>
<reference evidence="4" key="1">
    <citation type="submission" date="2012-12" db="EMBL/GenBank/DDBJ databases">
        <authorList>
            <person name="Hellsten U."/>
            <person name="Grimwood J."/>
            <person name="Chapman J.A."/>
            <person name="Shapiro H."/>
            <person name="Aerts A."/>
            <person name="Otillar R.P."/>
            <person name="Terry A.Y."/>
            <person name="Boore J.L."/>
            <person name="Simakov O."/>
            <person name="Marletaz F."/>
            <person name="Cho S.-J."/>
            <person name="Edsinger-Gonzales E."/>
            <person name="Havlak P."/>
            <person name="Kuo D.-H."/>
            <person name="Larsson T."/>
            <person name="Lv J."/>
            <person name="Arendt D."/>
            <person name="Savage R."/>
            <person name="Osoegawa K."/>
            <person name="de Jong P."/>
            <person name="Lindberg D.R."/>
            <person name="Seaver E.C."/>
            <person name="Weisblat D.A."/>
            <person name="Putnam N.H."/>
            <person name="Grigoriev I.V."/>
            <person name="Rokhsar D.S."/>
        </authorList>
    </citation>
    <scope>NUCLEOTIDE SEQUENCE</scope>
    <source>
        <strain evidence="4">I ESC-2004</strain>
    </source>
</reference>
<dbReference type="Pfam" id="PF13460">
    <property type="entry name" value="NAD_binding_10"/>
    <property type="match status" value="1"/>
</dbReference>
<organism evidence="2">
    <name type="scientific">Capitella teleta</name>
    <name type="common">Polychaete worm</name>
    <dbReference type="NCBI Taxonomy" id="283909"/>
    <lineage>
        <taxon>Eukaryota</taxon>
        <taxon>Metazoa</taxon>
        <taxon>Spiralia</taxon>
        <taxon>Lophotrochozoa</taxon>
        <taxon>Annelida</taxon>
        <taxon>Polychaeta</taxon>
        <taxon>Sedentaria</taxon>
        <taxon>Scolecida</taxon>
        <taxon>Capitellidae</taxon>
        <taxon>Capitella</taxon>
    </lineage>
</organism>
<accession>R7UDI6</accession>
<reference evidence="2 4" key="2">
    <citation type="journal article" date="2013" name="Nature">
        <title>Insights into bilaterian evolution from three spiralian genomes.</title>
        <authorList>
            <person name="Simakov O."/>
            <person name="Marletaz F."/>
            <person name="Cho S.J."/>
            <person name="Edsinger-Gonzales E."/>
            <person name="Havlak P."/>
            <person name="Hellsten U."/>
            <person name="Kuo D.H."/>
            <person name="Larsson T."/>
            <person name="Lv J."/>
            <person name="Arendt D."/>
            <person name="Savage R."/>
            <person name="Osoegawa K."/>
            <person name="de Jong P."/>
            <person name="Grimwood J."/>
            <person name="Chapman J.A."/>
            <person name="Shapiro H."/>
            <person name="Aerts A."/>
            <person name="Otillar R.P."/>
            <person name="Terry A.Y."/>
            <person name="Boore J.L."/>
            <person name="Grigoriev I.V."/>
            <person name="Lindberg D.R."/>
            <person name="Seaver E.C."/>
            <person name="Weisblat D.A."/>
            <person name="Putnam N.H."/>
            <person name="Rokhsar D.S."/>
        </authorList>
    </citation>
    <scope>NUCLEOTIDE SEQUENCE</scope>
    <source>
        <strain evidence="2 4">I ESC-2004</strain>
    </source>
</reference>
<dbReference type="Proteomes" id="UP000014760">
    <property type="component" value="Unassembled WGS sequence"/>
</dbReference>
<sequence length="275" mass="30961">MNKINVLIAGCGDVGCELARQLLAMKCFNVWGLRRDISKLPSGVYPIQADLFQEDALAQWPEHLDYVVYSAASDGSSEEQYRRAYISGLQSILNRLKKDKYNPRRILFTSSTSTFHQNGGEWITEASETCPVKFNGKVMLKAEALLRISPFPATAIRFGGIYGPGRNRLINRVLKGEGCPKEPTIYSNRIHQKDCAGIIAHLIRRDMDNLPVDNLYLGIDSNPATTHDVLQWLGKQLGVSLDNVNYPSPPRGNKRCSNQRIVETGYKYYFPDFKT</sequence>
<reference evidence="3" key="3">
    <citation type="submission" date="2015-06" db="UniProtKB">
        <authorList>
            <consortium name="EnsemblMetazoa"/>
        </authorList>
    </citation>
    <scope>IDENTIFICATION</scope>
</reference>
<dbReference type="InterPro" id="IPR036291">
    <property type="entry name" value="NAD(P)-bd_dom_sf"/>
</dbReference>
<evidence type="ECO:0000313" key="2">
    <source>
        <dbReference type="EMBL" id="ELU04044.1"/>
    </source>
</evidence>
<proteinExistence type="predicted"/>
<evidence type="ECO:0000313" key="3">
    <source>
        <dbReference type="EnsemblMetazoa" id="CapteP210227"/>
    </source>
</evidence>
<dbReference type="GO" id="GO:0005737">
    <property type="term" value="C:cytoplasm"/>
    <property type="evidence" value="ECO:0007669"/>
    <property type="project" value="TreeGrafter"/>
</dbReference>
<dbReference type="CDD" id="cd05266">
    <property type="entry name" value="SDR_a4"/>
    <property type="match status" value="1"/>
</dbReference>
<feature type="non-terminal residue" evidence="2">
    <location>
        <position position="275"/>
    </location>
</feature>
<evidence type="ECO:0000259" key="1">
    <source>
        <dbReference type="Pfam" id="PF13460"/>
    </source>
</evidence>
<keyword evidence="4" id="KW-1185">Reference proteome</keyword>
<name>R7UDI6_CAPTE</name>
<dbReference type="AlphaFoldDB" id="R7UDI6"/>
<feature type="domain" description="NAD(P)-binding" evidence="1">
    <location>
        <begin position="12"/>
        <end position="203"/>
    </location>
</feature>
<dbReference type="OMA" id="VRFSGIY"/>
<dbReference type="InterPro" id="IPR016040">
    <property type="entry name" value="NAD(P)-bd_dom"/>
</dbReference>
<dbReference type="OrthoDB" id="5824at2759"/>
<protein>
    <recommendedName>
        <fullName evidence="1">NAD(P)-binding domain-containing protein</fullName>
    </recommendedName>
</protein>
<dbReference type="EMBL" id="KB302631">
    <property type="protein sequence ID" value="ELU04044.1"/>
    <property type="molecule type" value="Genomic_DNA"/>
</dbReference>
<dbReference type="EMBL" id="AMQN01045043">
    <property type="status" value="NOT_ANNOTATED_CDS"/>
    <property type="molecule type" value="Genomic_DNA"/>
</dbReference>
<dbReference type="HOGENOM" id="CLU_007383_11_2_1"/>
<dbReference type="PANTHER" id="PTHR48079:SF6">
    <property type="entry name" value="NAD(P)-BINDING DOMAIN-CONTAINING PROTEIN-RELATED"/>
    <property type="match status" value="1"/>
</dbReference>
<evidence type="ECO:0000313" key="4">
    <source>
        <dbReference type="Proteomes" id="UP000014760"/>
    </source>
</evidence>